<feature type="transmembrane region" description="Helical" evidence="6">
    <location>
        <begin position="820"/>
        <end position="838"/>
    </location>
</feature>
<evidence type="ECO:0000256" key="6">
    <source>
        <dbReference type="SAM" id="Phobius"/>
    </source>
</evidence>
<evidence type="ECO:0000256" key="1">
    <source>
        <dbReference type="ARBA" id="ARBA00004141"/>
    </source>
</evidence>
<dbReference type="PROSITE" id="PS50186">
    <property type="entry name" value="DEP"/>
    <property type="match status" value="1"/>
</dbReference>
<dbReference type="EMBL" id="CADCXV010000689">
    <property type="protein sequence ID" value="CAB0032764.1"/>
    <property type="molecule type" value="Genomic_DNA"/>
</dbReference>
<dbReference type="SMART" id="SM00049">
    <property type="entry name" value="DEP"/>
    <property type="match status" value="1"/>
</dbReference>
<feature type="region of interest" description="Disordered" evidence="5">
    <location>
        <begin position="1"/>
        <end position="49"/>
    </location>
</feature>
<dbReference type="Proteomes" id="UP000479190">
    <property type="component" value="Unassembled WGS sequence"/>
</dbReference>
<dbReference type="InterPro" id="IPR001878">
    <property type="entry name" value="Znf_CCHC"/>
</dbReference>
<keyword evidence="9" id="KW-1185">Reference proteome</keyword>
<dbReference type="GO" id="GO:0003676">
    <property type="term" value="F:nucleic acid binding"/>
    <property type="evidence" value="ECO:0007669"/>
    <property type="project" value="InterPro"/>
</dbReference>
<keyword evidence="3 6" id="KW-1133">Transmembrane helix</keyword>
<dbReference type="InterPro" id="IPR051832">
    <property type="entry name" value="mTOR-Rac_regulators"/>
</dbReference>
<dbReference type="Pfam" id="PF00610">
    <property type="entry name" value="DEP"/>
    <property type="match status" value="1"/>
</dbReference>
<feature type="transmembrane region" description="Helical" evidence="6">
    <location>
        <begin position="778"/>
        <end position="800"/>
    </location>
</feature>
<evidence type="ECO:0000256" key="2">
    <source>
        <dbReference type="ARBA" id="ARBA00022692"/>
    </source>
</evidence>
<dbReference type="InterPro" id="IPR004776">
    <property type="entry name" value="Mem_transp_PIN-like"/>
</dbReference>
<dbReference type="PANTHER" id="PTHR22829:SF5">
    <property type="entry name" value="INTEGRAL MEMBRANE PROTEIN GPR155"/>
    <property type="match status" value="1"/>
</dbReference>
<dbReference type="Gene3D" id="1.20.1070.10">
    <property type="entry name" value="Rhodopsin 7-helix transmembrane proteins"/>
    <property type="match status" value="1"/>
</dbReference>
<feature type="transmembrane region" description="Helical" evidence="6">
    <location>
        <begin position="646"/>
        <end position="665"/>
    </location>
</feature>
<dbReference type="Pfam" id="PF05462">
    <property type="entry name" value="Dicty_CAR"/>
    <property type="match status" value="1"/>
</dbReference>
<feature type="transmembrane region" description="Helical" evidence="6">
    <location>
        <begin position="566"/>
        <end position="585"/>
    </location>
</feature>
<feature type="transmembrane region" description="Helical" evidence="6">
    <location>
        <begin position="964"/>
        <end position="985"/>
    </location>
</feature>
<dbReference type="InterPro" id="IPR036390">
    <property type="entry name" value="WH_DNA-bd_sf"/>
</dbReference>
<feature type="compositionally biased region" description="Polar residues" evidence="5">
    <location>
        <begin position="93"/>
        <end position="112"/>
    </location>
</feature>
<evidence type="ECO:0000313" key="8">
    <source>
        <dbReference type="EMBL" id="CAB0032764.1"/>
    </source>
</evidence>
<feature type="transmembrane region" description="Helical" evidence="6">
    <location>
        <begin position="746"/>
        <end position="766"/>
    </location>
</feature>
<feature type="compositionally biased region" description="Basic and acidic residues" evidence="5">
    <location>
        <begin position="113"/>
        <end position="126"/>
    </location>
</feature>
<dbReference type="InterPro" id="IPR013103">
    <property type="entry name" value="RVT_2"/>
</dbReference>
<dbReference type="GO" id="GO:0008270">
    <property type="term" value="F:zinc ion binding"/>
    <property type="evidence" value="ECO:0007669"/>
    <property type="project" value="InterPro"/>
</dbReference>
<dbReference type="SMART" id="SM00343">
    <property type="entry name" value="ZnF_C2HC"/>
    <property type="match status" value="2"/>
</dbReference>
<sequence>MARTTEGLPEGPTKKDNDHDYQRDNDNNYQRDYQRPEANQREYHRPEAKTDQHCFRCNDREAGHWARDCPLAATNQWYCYVCMDVRNHKGNDCPNSVQRSESPTNKNNYSSRNSDKSNPRDRDNLKLRVVRNKNRVSPYKNRRDDKPDSKAMTYRDPTSYREAMSSTESTEWQRAVEDELKSMEENEVWELVSKSDLHKKNKRPNIIDSRWIFKRKKAEDNSEKFKARLVIRGFKDKNEYQLLETYAPVSRMTVIRAALAIINKFDLEVVQLDVKTAFLNGVLEEEFLNVKTPAEGGSVVEVSLASHRWQYSAVLLPLYVRRSHRLLDTAPSALTCTFSSPQRPSPKFDGHFQLLQPSACALRHNIIILRSQIDFDEEKASLHIYNTRMPNSAAVSLIKMADSTMLRAGPDRIDSEFRGQVTEGTFCMFIRLENQCGRNLWKFCSCGRYIIIVITSAKMNTTNTEEADPIDSLYLALAQCFGIIVCGYIAGRLEVLTKLEANGLNTFIGTFSLPALIFLSMARLDFSTVNWRFLLAVLIAKSVVFFVVLIVTLISTKPANLGRAALFSIFTTQSNDFAIGYPMIQAMYGSAHPEYSAYLYLLAPISLIILNPIGFVFLEIDKRKQRAINHPEPSNLSMFKDIAKGIALNPVLLMTVLGILGNIIFKHNLPALIQVILEVFGNAFSATALFLLGLMMVGKIHKLKGPALVLPGIIISLKLLVLPLIIREAVVFLNAGENTSETSELSTFGFIYGTIPTAPALFIFTLRYNIDIDLIASAMVVCTFLSAPLMFVSAKLVNAISNGISPSDYAKEIRAFSLDTSAASVAACIWLLICFIGFSRKYLKSMTHNCTLCLIIAQLITGIGVIIWVKIDNNNTATLLWYVQLTMITLGVYASRFWTAAIALTLLFMSSQNVPFVDNLKKWFYIVCWGIPFIIICIMCLTITPMPPTKTDLRNPNFQFGRIHVAVSICILLFCFFVTVGCLILRQRYQRRSINSLPHNNLISAASETEITTAPSIVDVEDLASPRNATDLSGITLGNGCASCLGTVEENHNCSRECATEDENSDESQDPQTLRHLILLILLTCSMFIGLAMSVATLIMEQMTGIYTELAFLDIALNFGQSLIAFAIFGLDSGLGKLMCWLRCILRKWRLEKELQLPDEDLLSPEAKAFREQFRRCYLAKCRARIAACRRHLLRTYSGSFTGTDLCDWLLEAGIARDRDEAVRHGRCLLDTRVLYHVDRTQHFHDRNLLYTFSG</sequence>
<feature type="compositionally biased region" description="Basic and acidic residues" evidence="5">
    <location>
        <begin position="32"/>
        <end position="49"/>
    </location>
</feature>
<feature type="transmembrane region" description="Helical" evidence="6">
    <location>
        <begin position="671"/>
        <end position="695"/>
    </location>
</feature>
<feature type="transmembrane region" description="Helical" evidence="6">
    <location>
        <begin position="597"/>
        <end position="618"/>
    </location>
</feature>
<keyword evidence="4 6" id="KW-0472">Membrane</keyword>
<protein>
    <recommendedName>
        <fullName evidence="7">DEP domain-containing protein</fullName>
    </recommendedName>
</protein>
<dbReference type="PANTHER" id="PTHR22829">
    <property type="entry name" value="DEP DOMAIN PROTEIN"/>
    <property type="match status" value="1"/>
</dbReference>
<feature type="region of interest" description="Disordered" evidence="5">
    <location>
        <begin position="91"/>
        <end position="168"/>
    </location>
</feature>
<dbReference type="Pfam" id="PF07727">
    <property type="entry name" value="RVT_2"/>
    <property type="match status" value="1"/>
</dbReference>
<feature type="transmembrane region" description="Helical" evidence="6">
    <location>
        <begin position="503"/>
        <end position="521"/>
    </location>
</feature>
<dbReference type="GO" id="GO:0055085">
    <property type="term" value="P:transmembrane transport"/>
    <property type="evidence" value="ECO:0007669"/>
    <property type="project" value="InterPro"/>
</dbReference>
<feature type="transmembrane region" description="Helical" evidence="6">
    <location>
        <begin position="473"/>
        <end position="491"/>
    </location>
</feature>
<gene>
    <name evidence="8" type="ORF">TBRA_LOCUS4690</name>
</gene>
<dbReference type="AlphaFoldDB" id="A0A6H5I839"/>
<dbReference type="Pfam" id="PF03547">
    <property type="entry name" value="Mem_trans"/>
    <property type="match status" value="1"/>
</dbReference>
<feature type="transmembrane region" description="Helical" evidence="6">
    <location>
        <begin position="1077"/>
        <end position="1099"/>
    </location>
</feature>
<proteinExistence type="predicted"/>
<evidence type="ECO:0000259" key="7">
    <source>
        <dbReference type="PROSITE" id="PS50186"/>
    </source>
</evidence>
<feature type="transmembrane region" description="Helical" evidence="6">
    <location>
        <begin position="707"/>
        <end position="726"/>
    </location>
</feature>
<feature type="transmembrane region" description="Helical" evidence="6">
    <location>
        <begin position="881"/>
        <end position="911"/>
    </location>
</feature>
<dbReference type="GO" id="GO:0035556">
    <property type="term" value="P:intracellular signal transduction"/>
    <property type="evidence" value="ECO:0007669"/>
    <property type="project" value="InterPro"/>
</dbReference>
<accession>A0A6H5I839</accession>
<dbReference type="InterPro" id="IPR036388">
    <property type="entry name" value="WH-like_DNA-bd_sf"/>
</dbReference>
<feature type="transmembrane region" description="Helical" evidence="6">
    <location>
        <begin position="533"/>
        <end position="554"/>
    </location>
</feature>
<feature type="transmembrane region" description="Helical" evidence="6">
    <location>
        <begin position="1119"/>
        <end position="1142"/>
    </location>
</feature>
<dbReference type="Gene3D" id="4.10.60.10">
    <property type="entry name" value="Zinc finger, CCHC-type"/>
    <property type="match status" value="1"/>
</dbReference>
<feature type="domain" description="DEP" evidence="7">
    <location>
        <begin position="1190"/>
        <end position="1255"/>
    </location>
</feature>
<evidence type="ECO:0000256" key="4">
    <source>
        <dbReference type="ARBA" id="ARBA00023136"/>
    </source>
</evidence>
<feature type="transmembrane region" description="Helical" evidence="6">
    <location>
        <begin position="923"/>
        <end position="944"/>
    </location>
</feature>
<feature type="compositionally biased region" description="Basic and acidic residues" evidence="5">
    <location>
        <begin position="12"/>
        <end position="26"/>
    </location>
</feature>
<organism evidence="8 9">
    <name type="scientific">Trichogramma brassicae</name>
    <dbReference type="NCBI Taxonomy" id="86971"/>
    <lineage>
        <taxon>Eukaryota</taxon>
        <taxon>Metazoa</taxon>
        <taxon>Ecdysozoa</taxon>
        <taxon>Arthropoda</taxon>
        <taxon>Hexapoda</taxon>
        <taxon>Insecta</taxon>
        <taxon>Pterygota</taxon>
        <taxon>Neoptera</taxon>
        <taxon>Endopterygota</taxon>
        <taxon>Hymenoptera</taxon>
        <taxon>Apocrita</taxon>
        <taxon>Proctotrupomorpha</taxon>
        <taxon>Chalcidoidea</taxon>
        <taxon>Trichogrammatidae</taxon>
        <taxon>Trichogramma</taxon>
    </lineage>
</organism>
<dbReference type="SUPFAM" id="SSF46785">
    <property type="entry name" value="Winged helix' DNA-binding domain"/>
    <property type="match status" value="1"/>
</dbReference>
<dbReference type="OrthoDB" id="2133778at2759"/>
<evidence type="ECO:0000256" key="5">
    <source>
        <dbReference type="SAM" id="MobiDB-lite"/>
    </source>
</evidence>
<dbReference type="GO" id="GO:0016020">
    <property type="term" value="C:membrane"/>
    <property type="evidence" value="ECO:0007669"/>
    <property type="project" value="UniProtKB-SubCell"/>
</dbReference>
<name>A0A6H5I839_9HYME</name>
<comment type="subcellular location">
    <subcellularLocation>
        <location evidence="1">Membrane</location>
        <topology evidence="1">Multi-pass membrane protein</topology>
    </subcellularLocation>
</comment>
<evidence type="ECO:0000256" key="3">
    <source>
        <dbReference type="ARBA" id="ARBA00022989"/>
    </source>
</evidence>
<dbReference type="InterPro" id="IPR000591">
    <property type="entry name" value="DEP_dom"/>
</dbReference>
<dbReference type="Gene3D" id="1.10.10.10">
    <property type="entry name" value="Winged helix-like DNA-binding domain superfamily/Winged helix DNA-binding domain"/>
    <property type="match status" value="1"/>
</dbReference>
<keyword evidence="2 6" id="KW-0812">Transmembrane</keyword>
<dbReference type="GO" id="GO:0030514">
    <property type="term" value="P:negative regulation of BMP signaling pathway"/>
    <property type="evidence" value="ECO:0007669"/>
    <property type="project" value="TreeGrafter"/>
</dbReference>
<reference evidence="8 9" key="1">
    <citation type="submission" date="2020-02" db="EMBL/GenBank/DDBJ databases">
        <authorList>
            <person name="Ferguson B K."/>
        </authorList>
    </citation>
    <scope>NUCLEOTIDE SEQUENCE [LARGE SCALE GENOMIC DNA]</scope>
</reference>
<feature type="transmembrane region" description="Helical" evidence="6">
    <location>
        <begin position="850"/>
        <end position="869"/>
    </location>
</feature>
<evidence type="ECO:0000313" key="9">
    <source>
        <dbReference type="Proteomes" id="UP000479190"/>
    </source>
</evidence>